<keyword evidence="2" id="KW-0472">Membrane</keyword>
<evidence type="ECO:0000259" key="3">
    <source>
        <dbReference type="Pfam" id="PF05569"/>
    </source>
</evidence>
<keyword evidence="2" id="KW-1133">Transmembrane helix</keyword>
<keyword evidence="2" id="KW-0812">Transmembrane</keyword>
<dbReference type="EMBL" id="MCGH01000005">
    <property type="protein sequence ID" value="ODM02048.1"/>
    <property type="molecule type" value="Genomic_DNA"/>
</dbReference>
<feature type="region of interest" description="Disordered" evidence="1">
    <location>
        <begin position="384"/>
        <end position="422"/>
    </location>
</feature>
<feature type="domain" description="Peptidase M56" evidence="3">
    <location>
        <begin position="8"/>
        <end position="65"/>
    </location>
</feature>
<dbReference type="Proteomes" id="UP000094067">
    <property type="component" value="Unassembled WGS sequence"/>
</dbReference>
<feature type="transmembrane region" description="Helical" evidence="2">
    <location>
        <begin position="145"/>
        <end position="167"/>
    </location>
</feature>
<gene>
    <name evidence="5" type="primary">blaR1_8</name>
    <name evidence="5" type="ORF">BEI61_06047</name>
</gene>
<dbReference type="AlphaFoldDB" id="A0A1E2ZZY5"/>
<dbReference type="InterPro" id="IPR052173">
    <property type="entry name" value="Beta-lactam_resp_regulator"/>
</dbReference>
<dbReference type="InterPro" id="IPR008756">
    <property type="entry name" value="Peptidase_M56"/>
</dbReference>
<evidence type="ECO:0000259" key="4">
    <source>
        <dbReference type="Pfam" id="PF13349"/>
    </source>
</evidence>
<dbReference type="CDD" id="cd07341">
    <property type="entry name" value="M56_BlaR1_MecR1_like"/>
    <property type="match status" value="1"/>
</dbReference>
<feature type="compositionally biased region" description="Polar residues" evidence="1">
    <location>
        <begin position="75"/>
        <end position="90"/>
    </location>
</feature>
<feature type="region of interest" description="Disordered" evidence="1">
    <location>
        <begin position="75"/>
        <end position="106"/>
    </location>
</feature>
<dbReference type="RefSeq" id="WP_069155266.1">
    <property type="nucleotide sequence ID" value="NZ_MCGH01000005.1"/>
</dbReference>
<feature type="compositionally biased region" description="Polar residues" evidence="1">
    <location>
        <begin position="390"/>
        <end position="421"/>
    </location>
</feature>
<sequence length="775" mass="82445">MADFLILLLSMSVSGSILVLLLWGLRPVLGRKLSGAWMYYIWIIVALRMLLPFTPEQGLLNRFPGSLGTVRQESVASGDIGSQSTLMSDNSDMEDGGIENADLQDNSSREMNDIQEQEGVHAGSQEDVRPGNGFFSFLSGHLADAVPAVLFFIWLTGAIFLFLRAALASRIFPERIRRGAFPVDSAEINACYEKACGRLSIRRPPQLLGSTEAMSPMLTGLLKPAIVLPVSVLQHPENLSFIFRHELIHYKRKDIWFKWLFQLVECVHFFNPFAYLLRRQVERCCELSCDEAVVKDMTFQERKAYGTTLLDALESGIFSRTPAASASLCENAAFIKERLVMIKMNRKKSTFIKVITPLLTTGICFGAFYLGACAAPADSSPTGNAVPASLSKQSQTSGPGSLTELSAAVNTPSSSKNTASYTDAEAPDGFTLLKTETASLDSVRNLKLLLSFEDVTLYPTADNTVTMLFYGNNRITYAKDEIASLRQTSGSVSLESGKMNKAWSRLSSDKWQPKVYIYLPADFAGNLQVQIGSGSLQSTTNLQAASASFETASGKMVLGDVGADGQLALTNHSGSTSAGSLSGEQCVLDNASGKLTTGIITSLRAGSLTNASGKLTVGNITAGQCSIENMSGNLNLGLLDISGSLKLTNVSGPVSGGQITAKVYTVSTGSGRMEIQSLTGNGSLTSGSGSIRAGSLALTGALTMETGSGSIHAAIPENTGIDLTIASVGSGSINTFFSIPDYKKADSGTSARYGNGPYHPVTVSAGSGSINLEKQ</sequence>
<organism evidence="5 6">
    <name type="scientific">Eisenbergiella tayi</name>
    <dbReference type="NCBI Taxonomy" id="1432052"/>
    <lineage>
        <taxon>Bacteria</taxon>
        <taxon>Bacillati</taxon>
        <taxon>Bacillota</taxon>
        <taxon>Clostridia</taxon>
        <taxon>Lachnospirales</taxon>
        <taxon>Lachnospiraceae</taxon>
        <taxon>Eisenbergiella</taxon>
    </lineage>
</organism>
<evidence type="ECO:0000313" key="6">
    <source>
        <dbReference type="Proteomes" id="UP000094067"/>
    </source>
</evidence>
<dbReference type="Pfam" id="PF05569">
    <property type="entry name" value="Peptidase_M56"/>
    <property type="match status" value="2"/>
</dbReference>
<evidence type="ECO:0000313" key="5">
    <source>
        <dbReference type="EMBL" id="ODM02048.1"/>
    </source>
</evidence>
<dbReference type="PANTHER" id="PTHR34978">
    <property type="entry name" value="POSSIBLE SENSOR-TRANSDUCER PROTEIN BLAR"/>
    <property type="match status" value="1"/>
</dbReference>
<feature type="transmembrane region" description="Helical" evidence="2">
    <location>
        <begin position="6"/>
        <end position="25"/>
    </location>
</feature>
<dbReference type="InterPro" id="IPR025164">
    <property type="entry name" value="Toastrack_DUF4097"/>
</dbReference>
<comment type="caution">
    <text evidence="5">The sequence shown here is derived from an EMBL/GenBank/DDBJ whole genome shotgun (WGS) entry which is preliminary data.</text>
</comment>
<dbReference type="PANTHER" id="PTHR34978:SF3">
    <property type="entry name" value="SLR0241 PROTEIN"/>
    <property type="match status" value="1"/>
</dbReference>
<feature type="domain" description="Peptidase M56" evidence="3">
    <location>
        <begin position="148"/>
        <end position="342"/>
    </location>
</feature>
<dbReference type="PATRIC" id="fig|1432052.4.peg.6695"/>
<proteinExistence type="predicted"/>
<dbReference type="Pfam" id="PF13349">
    <property type="entry name" value="DUF4097"/>
    <property type="match status" value="1"/>
</dbReference>
<protein>
    <submittedName>
        <fullName evidence="5">Regulatory protein BlaR1</fullName>
    </submittedName>
</protein>
<evidence type="ECO:0000256" key="2">
    <source>
        <dbReference type="SAM" id="Phobius"/>
    </source>
</evidence>
<reference evidence="5 6" key="1">
    <citation type="submission" date="2016-07" db="EMBL/GenBank/DDBJ databases">
        <title>Characterization of isolates of Eisenbergiella tayi derived from blood cultures, using whole genome sequencing.</title>
        <authorList>
            <person name="Burdz T."/>
            <person name="Wiebe D."/>
            <person name="Huynh C."/>
            <person name="Bernard K."/>
        </authorList>
    </citation>
    <scope>NUCLEOTIDE SEQUENCE [LARGE SCALE GENOMIC DNA]</scope>
    <source>
        <strain evidence="5 6">NML 110608</strain>
    </source>
</reference>
<evidence type="ECO:0000256" key="1">
    <source>
        <dbReference type="SAM" id="MobiDB-lite"/>
    </source>
</evidence>
<feature type="domain" description="DUF4097" evidence="4">
    <location>
        <begin position="609"/>
        <end position="772"/>
    </location>
</feature>
<name>A0A1E2ZZY5_9FIRM</name>
<feature type="transmembrane region" description="Helical" evidence="2">
    <location>
        <begin position="351"/>
        <end position="372"/>
    </location>
</feature>
<feature type="transmembrane region" description="Helical" evidence="2">
    <location>
        <begin position="37"/>
        <end position="54"/>
    </location>
</feature>
<accession>A0A1E2ZZY5</accession>